<dbReference type="InterPro" id="IPR042195">
    <property type="entry name" value="ArgJ_beta_C"/>
</dbReference>
<keyword evidence="3 7" id="KW-0963">Cytoplasm</keyword>
<dbReference type="NCBIfam" id="NF003802">
    <property type="entry name" value="PRK05388.1"/>
    <property type="match status" value="1"/>
</dbReference>
<comment type="pathway">
    <text evidence="7">Amino-acid biosynthesis; L-arginine biosynthesis; L-ornithine and N-acetyl-L-glutamate from L-glutamate and N(2)-acetyl-L-ornithine (cyclic): step 1/1.</text>
</comment>
<dbReference type="GO" id="GO:0004042">
    <property type="term" value="F:L-glutamate N-acetyltransferase activity"/>
    <property type="evidence" value="ECO:0007669"/>
    <property type="project" value="TreeGrafter"/>
</dbReference>
<comment type="function">
    <text evidence="7">Catalyzes the transfer of the acetyl group from N(2)-acetylornithine to glutamate, forming N-acetylglutamate and L-ornithine.</text>
</comment>
<dbReference type="InParanoid" id="L0HDM3"/>
<evidence type="ECO:0000256" key="7">
    <source>
        <dbReference type="HAMAP-Rule" id="MF_01106"/>
    </source>
</evidence>
<keyword evidence="7" id="KW-0028">Amino-acid biosynthesis</keyword>
<dbReference type="GeneID" id="14308756"/>
<evidence type="ECO:0000313" key="9">
    <source>
        <dbReference type="Proteomes" id="UP000010824"/>
    </source>
</evidence>
<dbReference type="EMBL" id="CP003167">
    <property type="protein sequence ID" value="AGB01169.1"/>
    <property type="molecule type" value="Genomic_DNA"/>
</dbReference>
<evidence type="ECO:0000256" key="6">
    <source>
        <dbReference type="ARBA" id="ARBA00023315"/>
    </source>
</evidence>
<dbReference type="SUPFAM" id="SSF56266">
    <property type="entry name" value="DmpA/ArgJ-like"/>
    <property type="match status" value="1"/>
</dbReference>
<protein>
    <recommendedName>
        <fullName evidence="7">Glutamate N-acetyltransferase</fullName>
        <ecNumber evidence="7">2.3.1.35</ecNumber>
    </recommendedName>
    <alternativeName>
        <fullName evidence="7">Ornithine acetyltransferase</fullName>
        <shortName evidence="7">OATase</shortName>
    </alternativeName>
    <alternativeName>
        <fullName evidence="7">Ornithine transacetylase</fullName>
    </alternativeName>
    <component>
        <recommendedName>
            <fullName evidence="7">Glutamate N-acetyltransferase alpha chain</fullName>
        </recommendedName>
    </component>
    <component>
        <recommendedName>
            <fullName evidence="7">Glutamate N-acetyltransferase beta chain</fullName>
        </recommendedName>
    </component>
</protein>
<feature type="binding site" evidence="7">
    <location>
        <position position="176"/>
    </location>
    <ligand>
        <name>substrate</name>
    </ligand>
</feature>
<dbReference type="Proteomes" id="UP000010824">
    <property type="component" value="Chromosome"/>
</dbReference>
<keyword evidence="6 7" id="KW-0012">Acyltransferase</keyword>
<name>L0HDM3_METFS</name>
<dbReference type="GO" id="GO:0006592">
    <property type="term" value="P:ornithine biosynthetic process"/>
    <property type="evidence" value="ECO:0007669"/>
    <property type="project" value="TreeGrafter"/>
</dbReference>
<comment type="catalytic activity">
    <reaction evidence="7">
        <text>N(2)-acetyl-L-ornithine + L-glutamate = N-acetyl-L-glutamate + L-ornithine</text>
        <dbReference type="Rhea" id="RHEA:15349"/>
        <dbReference type="ChEBI" id="CHEBI:29985"/>
        <dbReference type="ChEBI" id="CHEBI:44337"/>
        <dbReference type="ChEBI" id="CHEBI:46911"/>
        <dbReference type="ChEBI" id="CHEBI:57805"/>
        <dbReference type="EC" id="2.3.1.35"/>
    </reaction>
</comment>
<evidence type="ECO:0000313" key="8">
    <source>
        <dbReference type="EMBL" id="AGB01169.1"/>
    </source>
</evidence>
<dbReference type="UniPathway" id="UPA00068">
    <property type="reaction ID" value="UER00106"/>
</dbReference>
<dbReference type="PANTHER" id="PTHR23100">
    <property type="entry name" value="ARGININE BIOSYNTHESIS BIFUNCTIONAL PROTEIN ARGJ"/>
    <property type="match status" value="1"/>
</dbReference>
<dbReference type="NCBIfam" id="TIGR00120">
    <property type="entry name" value="ArgJ"/>
    <property type="match status" value="1"/>
</dbReference>
<comment type="subcellular location">
    <subcellularLocation>
        <location evidence="1 7">Cytoplasm</location>
    </subcellularLocation>
</comment>
<feature type="site" description="Involved in the stabilization of negative charge on the oxyanion by the formation of the oxyanion hole" evidence="7">
    <location>
        <position position="105"/>
    </location>
</feature>
<dbReference type="STRING" id="593750.Metfor_0083"/>
<dbReference type="GO" id="GO:0005737">
    <property type="term" value="C:cytoplasm"/>
    <property type="evidence" value="ECO:0007669"/>
    <property type="project" value="UniProtKB-SubCell"/>
</dbReference>
<dbReference type="InterPro" id="IPR016117">
    <property type="entry name" value="ArgJ-like_dom_sf"/>
</dbReference>
<dbReference type="Gene3D" id="3.60.70.12">
    <property type="entry name" value="L-amino peptidase D-ALA esterase/amidase"/>
    <property type="match status" value="1"/>
</dbReference>
<keyword evidence="5 7" id="KW-0068">Autocatalytic cleavage</keyword>
<dbReference type="InterPro" id="IPR002813">
    <property type="entry name" value="Arg_biosynth_ArgJ"/>
</dbReference>
<dbReference type="OrthoDB" id="52592at2157"/>
<reference evidence="9" key="1">
    <citation type="submission" date="2011-12" db="EMBL/GenBank/DDBJ databases">
        <title>Complete sequence of Methanoregula formicicum SMSP.</title>
        <authorList>
            <person name="Lucas S."/>
            <person name="Han J."/>
            <person name="Lapidus A."/>
            <person name="Cheng J.-F."/>
            <person name="Goodwin L."/>
            <person name="Pitluck S."/>
            <person name="Peters L."/>
            <person name="Ovchinnikova G."/>
            <person name="Teshima H."/>
            <person name="Detter J.C."/>
            <person name="Han C."/>
            <person name="Tapia R."/>
            <person name="Land M."/>
            <person name="Hauser L."/>
            <person name="Kyrpides N."/>
            <person name="Ivanova N."/>
            <person name="Pagani I."/>
            <person name="Imachi H."/>
            <person name="Tamaki H."/>
            <person name="Sekiguchi Y."/>
            <person name="Kamagata Y."/>
            <person name="Cadillo-Quiroz H."/>
            <person name="Zinder S."/>
            <person name="Liu W.-T."/>
            <person name="Woyke T."/>
        </authorList>
    </citation>
    <scope>NUCLEOTIDE SEQUENCE [LARGE SCALE GENOMIC DNA]</scope>
    <source>
        <strain evidence="9">DSM 22288 / NBRC 105244 / SMSP</strain>
    </source>
</reference>
<reference evidence="8 9" key="2">
    <citation type="journal article" date="2014" name="Genome Announc.">
        <title>Complete Genome Sequence of Methanoregula formicica SMSPT, a Mesophilic Hydrogenotrophic Methanogen Isolated from a Methanogenic Upflow Anaerobic Sludge Blanket Reactor.</title>
        <authorList>
            <person name="Yamamoto K."/>
            <person name="Tamaki H."/>
            <person name="Cadillo-Quiroz H."/>
            <person name="Imachi H."/>
            <person name="Kyrpides N."/>
            <person name="Woyke T."/>
            <person name="Goodwin L."/>
            <person name="Zinder S.H."/>
            <person name="Kamagata Y."/>
            <person name="Liu W.T."/>
        </authorList>
    </citation>
    <scope>NUCLEOTIDE SEQUENCE [LARGE SCALE GENOMIC DNA]</scope>
    <source>
        <strain evidence="9">DSM 22288 / NBRC 105244 / SMSP</strain>
    </source>
</reference>
<feature type="active site" description="Nucleophile" evidence="7">
    <location>
        <position position="176"/>
    </location>
</feature>
<dbReference type="HOGENOM" id="CLU_027172_1_0_2"/>
<evidence type="ECO:0000256" key="4">
    <source>
        <dbReference type="ARBA" id="ARBA00022679"/>
    </source>
</evidence>
<organism evidence="8 9">
    <name type="scientific">Methanoregula formicica (strain DSM 22288 / NBRC 105244 / SMSP)</name>
    <dbReference type="NCBI Taxonomy" id="593750"/>
    <lineage>
        <taxon>Archaea</taxon>
        <taxon>Methanobacteriati</taxon>
        <taxon>Methanobacteriota</taxon>
        <taxon>Stenosarchaea group</taxon>
        <taxon>Methanomicrobia</taxon>
        <taxon>Methanomicrobiales</taxon>
        <taxon>Methanoregulaceae</taxon>
        <taxon>Methanoregula</taxon>
    </lineage>
</organism>
<feature type="binding site" evidence="7">
    <location>
        <position position="255"/>
    </location>
    <ligand>
        <name>substrate</name>
    </ligand>
</feature>
<keyword evidence="7" id="KW-0055">Arginine biosynthesis</keyword>
<dbReference type="HAMAP" id="MF_01106">
    <property type="entry name" value="ArgJ"/>
    <property type="match status" value="1"/>
</dbReference>
<dbReference type="GO" id="GO:0004358">
    <property type="term" value="F:L-glutamate N-acetyltransferase activity, acting on acetyl-L-ornithine as donor"/>
    <property type="evidence" value="ECO:0007669"/>
    <property type="project" value="UniProtKB-UniRule"/>
</dbReference>
<dbReference type="CDD" id="cd02152">
    <property type="entry name" value="OAT"/>
    <property type="match status" value="1"/>
</dbReference>
<dbReference type="eggNOG" id="arCOG04413">
    <property type="taxonomic scope" value="Archaea"/>
</dbReference>
<dbReference type="PANTHER" id="PTHR23100:SF0">
    <property type="entry name" value="ARGININE BIOSYNTHESIS BIFUNCTIONAL PROTEIN ARGJ, MITOCHONDRIAL"/>
    <property type="match status" value="1"/>
</dbReference>
<feature type="chain" id="PRO_5044353851" description="Glutamate N-acetyltransferase alpha chain" evidence="7">
    <location>
        <begin position="1"/>
        <end position="175"/>
    </location>
</feature>
<dbReference type="RefSeq" id="WP_015284133.1">
    <property type="nucleotide sequence ID" value="NC_019943.1"/>
</dbReference>
<accession>L0HDM3</accession>
<feature type="binding site" evidence="7">
    <location>
        <position position="381"/>
    </location>
    <ligand>
        <name>substrate</name>
    </ligand>
</feature>
<keyword evidence="9" id="KW-1185">Reference proteome</keyword>
<keyword evidence="4 7" id="KW-0808">Transferase</keyword>
<evidence type="ECO:0000256" key="5">
    <source>
        <dbReference type="ARBA" id="ARBA00022813"/>
    </source>
</evidence>
<dbReference type="EC" id="2.3.1.35" evidence="7"/>
<dbReference type="KEGG" id="mfo:Metfor_0083"/>
<evidence type="ECO:0000256" key="3">
    <source>
        <dbReference type="ARBA" id="ARBA00022490"/>
    </source>
</evidence>
<comment type="subunit">
    <text evidence="7">Heterotetramer of two alpha and two beta chains.</text>
</comment>
<feature type="binding site" evidence="7">
    <location>
        <position position="143"/>
    </location>
    <ligand>
        <name>substrate</name>
    </ligand>
</feature>
<dbReference type="GO" id="GO:0006526">
    <property type="term" value="P:L-arginine biosynthetic process"/>
    <property type="evidence" value="ECO:0007669"/>
    <property type="project" value="UniProtKB-UniRule"/>
</dbReference>
<dbReference type="FunCoup" id="L0HDM3">
    <property type="interactions" value="170"/>
</dbReference>
<dbReference type="Pfam" id="PF01960">
    <property type="entry name" value="ArgJ"/>
    <property type="match status" value="1"/>
</dbReference>
<sequence>MSYQSICAVPGVNAWGMKEGKYGLALIEAEGTAAGVFTENLVKAAPIQLMRKQIKAGKLEAVVVNSGCANAYTGKRGYADAVTITEYAGDVLGKKPSRIGVASTGVIGRYLDLPLIRHQCEEVAPKINHTEEAEIMAARAIMTTDTFPKHALVERDGFSVGGICKGSGMIAPNMGTMLAFLYTDAKVDAEQLRSALKQATRRSFNRVVVDGDTSTNDIALCTATGEAGKVNAKEFSGALEECCRILAEQIARDGEGASKLLQITVTGAKKEDDAEKVARTVIESPLVKTAVYGEDPNWGRVVAAAGRAGVKFDPDAVSLWISDGGKMQHPLVKSGEIIADLAAAKKAMGGKKVVFTLDLAAGKAEATAWGCDLTEKYVEINGKYTT</sequence>
<dbReference type="Gene3D" id="3.10.20.340">
    <property type="entry name" value="ArgJ beta chain, C-terminal domain"/>
    <property type="match status" value="1"/>
</dbReference>
<proteinExistence type="inferred from homology"/>
<feature type="binding site" evidence="7">
    <location>
        <position position="386"/>
    </location>
    <ligand>
        <name>substrate</name>
    </ligand>
</feature>
<evidence type="ECO:0000256" key="2">
    <source>
        <dbReference type="ARBA" id="ARBA00006774"/>
    </source>
</evidence>
<comment type="similarity">
    <text evidence="2 7">Belongs to the ArgJ family.</text>
</comment>
<feature type="chain" id="PRO_5044353850" description="Glutamate N-acetyltransferase beta chain" evidence="7">
    <location>
        <begin position="176"/>
        <end position="386"/>
    </location>
</feature>
<gene>
    <name evidence="7" type="primary">argJ</name>
    <name evidence="8" type="ordered locus">Metfor_0083</name>
</gene>
<feature type="site" description="Cleavage; by autolysis" evidence="7">
    <location>
        <begin position="175"/>
        <end position="176"/>
    </location>
</feature>
<evidence type="ECO:0000256" key="1">
    <source>
        <dbReference type="ARBA" id="ARBA00004496"/>
    </source>
</evidence>
<dbReference type="FunFam" id="3.10.20.340:FF:000003">
    <property type="entry name" value="Arginine biosynthesis bifunctional protein ArgJ"/>
    <property type="match status" value="1"/>
</dbReference>
<feature type="site" description="Involved in the stabilization of negative charge on the oxyanion by the formation of the oxyanion hole" evidence="7">
    <location>
        <position position="104"/>
    </location>
</feature>
<dbReference type="AlphaFoldDB" id="L0HDM3"/>
<feature type="binding site" evidence="7">
    <location>
        <position position="165"/>
    </location>
    <ligand>
        <name>substrate</name>
    </ligand>
</feature>